<evidence type="ECO:0000256" key="1">
    <source>
        <dbReference type="ARBA" id="ARBA00022529"/>
    </source>
</evidence>
<dbReference type="Gene3D" id="1.10.530.40">
    <property type="match status" value="1"/>
</dbReference>
<comment type="similarity">
    <text evidence="4">Belongs to the glycosyl hydrolase 24 family.</text>
</comment>
<evidence type="ECO:0000313" key="8">
    <source>
        <dbReference type="EMBL" id="CAB4202518.1"/>
    </source>
</evidence>
<dbReference type="InterPro" id="IPR023346">
    <property type="entry name" value="Lysozyme-like_dom_sf"/>
</dbReference>
<keyword evidence="1 4" id="KW-0929">Antimicrobial</keyword>
<organism evidence="6">
    <name type="scientific">uncultured Caudovirales phage</name>
    <dbReference type="NCBI Taxonomy" id="2100421"/>
    <lineage>
        <taxon>Viruses</taxon>
        <taxon>Duplodnaviria</taxon>
        <taxon>Heunggongvirae</taxon>
        <taxon>Uroviricota</taxon>
        <taxon>Caudoviricetes</taxon>
        <taxon>Peduoviridae</taxon>
        <taxon>Maltschvirus</taxon>
        <taxon>Maltschvirus maltsch</taxon>
    </lineage>
</organism>
<dbReference type="CDD" id="cd00737">
    <property type="entry name" value="lyz_endolysin_autolysin"/>
    <property type="match status" value="1"/>
</dbReference>
<evidence type="ECO:0000313" key="10">
    <source>
        <dbReference type="EMBL" id="CAB5229390.1"/>
    </source>
</evidence>
<keyword evidence="4" id="KW-0326">Glycosidase</keyword>
<dbReference type="PANTHER" id="PTHR38107">
    <property type="match status" value="1"/>
</dbReference>
<evidence type="ECO:0000313" key="7">
    <source>
        <dbReference type="EMBL" id="CAB4183511.1"/>
    </source>
</evidence>
<dbReference type="GO" id="GO:0031640">
    <property type="term" value="P:killing of cells of another organism"/>
    <property type="evidence" value="ECO:0007669"/>
    <property type="project" value="UniProtKB-KW"/>
</dbReference>
<dbReference type="InterPro" id="IPR002196">
    <property type="entry name" value="Glyco_hydro_24"/>
</dbReference>
<dbReference type="EMBL" id="LR798399">
    <property type="protein sequence ID" value="CAB5229390.1"/>
    <property type="molecule type" value="Genomic_DNA"/>
</dbReference>
<keyword evidence="3" id="KW-1035">Host cytoplasm</keyword>
<dbReference type="EC" id="3.2.1.17" evidence="4"/>
<dbReference type="EMBL" id="LR797047">
    <property type="protein sequence ID" value="CAB4183511.1"/>
    <property type="molecule type" value="Genomic_DNA"/>
</dbReference>
<gene>
    <name evidence="7" type="ORF">UFOVP1104_7</name>
    <name evidence="8" type="ORF">UFOVP1371_20</name>
    <name evidence="9" type="ORF">UFOVP1468_28</name>
    <name evidence="10" type="ORF">UFOVP1555_39</name>
    <name evidence="5" type="ORF">UFOVP596_11</name>
    <name evidence="6" type="ORF">UFOVP938_33</name>
</gene>
<protein>
    <recommendedName>
        <fullName evidence="4">Lysozyme</fullName>
        <ecNumber evidence="4">3.2.1.17</ecNumber>
    </recommendedName>
</protein>
<dbReference type="InterPro" id="IPR033907">
    <property type="entry name" value="Endolysin_autolysin"/>
</dbReference>
<dbReference type="PANTHER" id="PTHR38107:SF3">
    <property type="entry name" value="LYSOZYME RRRD-RELATED"/>
    <property type="match status" value="1"/>
</dbReference>
<evidence type="ECO:0000256" key="4">
    <source>
        <dbReference type="RuleBase" id="RU003788"/>
    </source>
</evidence>
<dbReference type="EMBL" id="LR797322">
    <property type="protein sequence ID" value="CAB4202518.1"/>
    <property type="molecule type" value="Genomic_DNA"/>
</dbReference>
<dbReference type="EMBL" id="LR797416">
    <property type="protein sequence ID" value="CAB4214774.1"/>
    <property type="molecule type" value="Genomic_DNA"/>
</dbReference>
<dbReference type="GO" id="GO:0003796">
    <property type="term" value="F:lysozyme activity"/>
    <property type="evidence" value="ECO:0007669"/>
    <property type="project" value="UniProtKB-EC"/>
</dbReference>
<keyword evidence="4" id="KW-0378">Hydrolase</keyword>
<reference evidence="6" key="1">
    <citation type="submission" date="2020-05" db="EMBL/GenBank/DDBJ databases">
        <authorList>
            <person name="Chiriac C."/>
            <person name="Salcher M."/>
            <person name="Ghai R."/>
            <person name="Kavagutti S V."/>
        </authorList>
    </citation>
    <scope>NUCLEOTIDE SEQUENCE</scope>
</reference>
<dbReference type="Pfam" id="PF00959">
    <property type="entry name" value="Phage_lysozyme"/>
    <property type="match status" value="1"/>
</dbReference>
<dbReference type="GO" id="GO:0042742">
    <property type="term" value="P:defense response to bacterium"/>
    <property type="evidence" value="ECO:0007669"/>
    <property type="project" value="UniProtKB-KW"/>
</dbReference>
<dbReference type="InterPro" id="IPR051018">
    <property type="entry name" value="Bacteriophage_GH24"/>
</dbReference>
<comment type="catalytic activity">
    <reaction evidence="4">
        <text>Hydrolysis of (1-&gt;4)-beta-linkages between N-acetylmuramic acid and N-acetyl-D-glucosamine residues in a peptidoglycan and between N-acetyl-D-glucosamine residues in chitodextrins.</text>
        <dbReference type="EC" id="3.2.1.17"/>
    </reaction>
</comment>
<dbReference type="GO" id="GO:0009253">
    <property type="term" value="P:peptidoglycan catabolic process"/>
    <property type="evidence" value="ECO:0007669"/>
    <property type="project" value="InterPro"/>
</dbReference>
<evidence type="ECO:0000256" key="2">
    <source>
        <dbReference type="ARBA" id="ARBA00022638"/>
    </source>
</evidence>
<dbReference type="EMBL" id="LR796570">
    <property type="protein sequence ID" value="CAB4151364.1"/>
    <property type="molecule type" value="Genomic_DNA"/>
</dbReference>
<dbReference type="GO" id="GO:0016998">
    <property type="term" value="P:cell wall macromolecule catabolic process"/>
    <property type="evidence" value="ECO:0007669"/>
    <property type="project" value="InterPro"/>
</dbReference>
<sequence>MSDWLDLAIPLVASFEGCQKKRDGLVYPYLDTLAKPPVWTRGYGRTYGITEGSPGITPDEARRELGAGLSAYAVKCLKLAPALATRPECLAAVVSWSWNCGIGALRVSRLRTAINGEKWETAQTLLKKPRTAGGVEYLGLVRRREAEAALFERGIKNG</sequence>
<accession>A0A6J5PU81</accession>
<dbReference type="EMBL" id="LR796883">
    <property type="protein sequence ID" value="CAB4172628.1"/>
    <property type="molecule type" value="Genomic_DNA"/>
</dbReference>
<proteinExistence type="inferred from homology"/>
<dbReference type="InterPro" id="IPR023347">
    <property type="entry name" value="Lysozyme_dom_sf"/>
</dbReference>
<evidence type="ECO:0000313" key="6">
    <source>
        <dbReference type="EMBL" id="CAB4172628.1"/>
    </source>
</evidence>
<evidence type="ECO:0000313" key="5">
    <source>
        <dbReference type="EMBL" id="CAB4151364.1"/>
    </source>
</evidence>
<dbReference type="SUPFAM" id="SSF53955">
    <property type="entry name" value="Lysozyme-like"/>
    <property type="match status" value="1"/>
</dbReference>
<name>A0A6J5PU81_9CAUD</name>
<evidence type="ECO:0000313" key="9">
    <source>
        <dbReference type="EMBL" id="CAB4214774.1"/>
    </source>
</evidence>
<keyword evidence="2 4" id="KW-0081">Bacteriolytic enzyme</keyword>
<evidence type="ECO:0000256" key="3">
    <source>
        <dbReference type="ARBA" id="ARBA00023200"/>
    </source>
</evidence>